<dbReference type="AlphaFoldDB" id="A0AAV0B9Y9"/>
<dbReference type="EMBL" id="CALTRL010005041">
    <property type="protein sequence ID" value="CAH7683952.1"/>
    <property type="molecule type" value="Genomic_DNA"/>
</dbReference>
<proteinExistence type="predicted"/>
<sequence>MKVKSDNTPIKPDTINKTQTKVMIEIGLEVKMWKSKLEALRLSPLESKFRISKVITLEEEEEFGSDAVDCESDGKEEERDYHVNKMHEEERDDGGYTVLSH</sequence>
<reference evidence="2" key="1">
    <citation type="submission" date="2022-06" db="EMBL/GenBank/DDBJ databases">
        <authorList>
            <consortium name="SYNGENTA / RWTH Aachen University"/>
        </authorList>
    </citation>
    <scope>NUCLEOTIDE SEQUENCE</scope>
</reference>
<protein>
    <submittedName>
        <fullName evidence="2">Uncharacterized protein</fullName>
    </submittedName>
</protein>
<evidence type="ECO:0000256" key="1">
    <source>
        <dbReference type="SAM" id="MobiDB-lite"/>
    </source>
</evidence>
<evidence type="ECO:0000313" key="3">
    <source>
        <dbReference type="Proteomes" id="UP001153365"/>
    </source>
</evidence>
<keyword evidence="3" id="KW-1185">Reference proteome</keyword>
<feature type="compositionally biased region" description="Basic and acidic residues" evidence="1">
    <location>
        <begin position="72"/>
        <end position="89"/>
    </location>
</feature>
<accession>A0AAV0B9Y9</accession>
<name>A0AAV0B9Y9_PHAPC</name>
<comment type="caution">
    <text evidence="2">The sequence shown here is derived from an EMBL/GenBank/DDBJ whole genome shotgun (WGS) entry which is preliminary data.</text>
</comment>
<gene>
    <name evidence="2" type="ORF">PPACK8108_LOCUS17804</name>
</gene>
<feature type="region of interest" description="Disordered" evidence="1">
    <location>
        <begin position="64"/>
        <end position="101"/>
    </location>
</feature>
<dbReference type="Proteomes" id="UP001153365">
    <property type="component" value="Unassembled WGS sequence"/>
</dbReference>
<organism evidence="2 3">
    <name type="scientific">Phakopsora pachyrhizi</name>
    <name type="common">Asian soybean rust disease fungus</name>
    <dbReference type="NCBI Taxonomy" id="170000"/>
    <lineage>
        <taxon>Eukaryota</taxon>
        <taxon>Fungi</taxon>
        <taxon>Dikarya</taxon>
        <taxon>Basidiomycota</taxon>
        <taxon>Pucciniomycotina</taxon>
        <taxon>Pucciniomycetes</taxon>
        <taxon>Pucciniales</taxon>
        <taxon>Phakopsoraceae</taxon>
        <taxon>Phakopsora</taxon>
    </lineage>
</organism>
<evidence type="ECO:0000313" key="2">
    <source>
        <dbReference type="EMBL" id="CAH7683952.1"/>
    </source>
</evidence>